<comment type="caution">
    <text evidence="2">The sequence shown here is derived from an EMBL/GenBank/DDBJ whole genome shotgun (WGS) entry which is preliminary data.</text>
</comment>
<reference evidence="3" key="1">
    <citation type="submission" date="2017-08" db="EMBL/GenBank/DDBJ databases">
        <title>A dynamic microbial community with high functional redundancy inhabits the cold, oxic subseafloor aquifer.</title>
        <authorList>
            <person name="Tully B.J."/>
            <person name="Wheat C.G."/>
            <person name="Glazer B.T."/>
            <person name="Huber J.A."/>
        </authorList>
    </citation>
    <scope>NUCLEOTIDE SEQUENCE [LARGE SCALE GENOMIC DNA]</scope>
</reference>
<dbReference type="AlphaFoldDB" id="A0A2A4XE57"/>
<proteinExistence type="predicted"/>
<evidence type="ECO:0000313" key="2">
    <source>
        <dbReference type="EMBL" id="PCI80784.1"/>
    </source>
</evidence>
<feature type="domain" description="PPM-type phosphatase" evidence="1">
    <location>
        <begin position="3"/>
        <end position="194"/>
    </location>
</feature>
<dbReference type="InterPro" id="IPR039248">
    <property type="entry name" value="Ptase_RsbX"/>
</dbReference>
<dbReference type="EMBL" id="NVUL01000008">
    <property type="protein sequence ID" value="PCI80784.1"/>
    <property type="molecule type" value="Genomic_DNA"/>
</dbReference>
<dbReference type="Gene3D" id="3.60.40.10">
    <property type="entry name" value="PPM-type phosphatase domain"/>
    <property type="match status" value="1"/>
</dbReference>
<dbReference type="InterPro" id="IPR036457">
    <property type="entry name" value="PPM-type-like_dom_sf"/>
</dbReference>
<accession>A0A2A4XE57</accession>
<evidence type="ECO:0000259" key="1">
    <source>
        <dbReference type="SMART" id="SM00331"/>
    </source>
</evidence>
<gene>
    <name evidence="2" type="ORF">COB20_02710</name>
</gene>
<dbReference type="SMART" id="SM00331">
    <property type="entry name" value="PP2C_SIG"/>
    <property type="match status" value="1"/>
</dbReference>
<protein>
    <submittedName>
        <fullName evidence="2">Stage II sporulation protein E (SpoIIE)</fullName>
    </submittedName>
</protein>
<dbReference type="PANTHER" id="PTHR35801:SF1">
    <property type="entry name" value="PHOSPHOSERINE PHOSPHATASE RSBX"/>
    <property type="match status" value="1"/>
</dbReference>
<dbReference type="SUPFAM" id="SSF81606">
    <property type="entry name" value="PP2C-like"/>
    <property type="match status" value="1"/>
</dbReference>
<name>A0A2A4XE57_9GAMM</name>
<dbReference type="InterPro" id="IPR001932">
    <property type="entry name" value="PPM-type_phosphatase-like_dom"/>
</dbReference>
<dbReference type="Pfam" id="PF07228">
    <property type="entry name" value="SpoIIE"/>
    <property type="match status" value="1"/>
</dbReference>
<evidence type="ECO:0000313" key="3">
    <source>
        <dbReference type="Proteomes" id="UP000218767"/>
    </source>
</evidence>
<dbReference type="Proteomes" id="UP000218767">
    <property type="component" value="Unassembled WGS sequence"/>
</dbReference>
<dbReference type="PANTHER" id="PTHR35801">
    <property type="entry name" value="PHOSPHOSERINE PHOSPHATASE RSBX"/>
    <property type="match status" value="1"/>
</dbReference>
<organism evidence="2 3">
    <name type="scientific">SAR86 cluster bacterium</name>
    <dbReference type="NCBI Taxonomy" id="2030880"/>
    <lineage>
        <taxon>Bacteria</taxon>
        <taxon>Pseudomonadati</taxon>
        <taxon>Pseudomonadota</taxon>
        <taxon>Gammaproteobacteria</taxon>
        <taxon>SAR86 cluster</taxon>
    </lineage>
</organism>
<sequence>MTNSKIEYYSVVRPCFGQRVSGDAIFTKETERGLLIVVIDVLGHGEEAHELAAQITDYLETNYVDDIDKLIRLMHIYLKESRGAAAGLCFLNFETRKVSYVGAGNTVIRKFGSADASLMSQEGTLGLVVRNPIVSNMSISTEDVLLLYTDGITSHFRKEDYPRLVNDDVRKISNNIVRNFGKEYDDASCIALRYR</sequence>